<dbReference type="RefSeq" id="WP_350277219.1">
    <property type="nucleotide sequence ID" value="NZ_CP158165.1"/>
</dbReference>
<accession>A0AAU7TCC7</accession>
<dbReference type="AlphaFoldDB" id="A0AAU7TCC7"/>
<feature type="compositionally biased region" description="Low complexity" evidence="1">
    <location>
        <begin position="194"/>
        <end position="208"/>
    </location>
</feature>
<dbReference type="EMBL" id="CP158165">
    <property type="protein sequence ID" value="XBV24396.1"/>
    <property type="molecule type" value="Genomic_DNA"/>
</dbReference>
<reference evidence="2" key="1">
    <citation type="submission" date="2024-06" db="EMBL/GenBank/DDBJ databases">
        <title>Kribbella sp. strain HUAS MG21 genome sequences.</title>
        <authorList>
            <person name="Mo P."/>
        </authorList>
    </citation>
    <scope>NUCLEOTIDE SEQUENCE</scope>
    <source>
        <strain evidence="2">HUAS MG21</strain>
    </source>
</reference>
<protein>
    <submittedName>
        <fullName evidence="2">Uncharacterized protein</fullName>
    </submittedName>
</protein>
<name>A0AAU7TCC7_9ACTN</name>
<feature type="compositionally biased region" description="Basic and acidic residues" evidence="1">
    <location>
        <begin position="139"/>
        <end position="149"/>
    </location>
</feature>
<organism evidence="2">
    <name type="scientific">Kribbella sp. HUAS MG21</name>
    <dbReference type="NCBI Taxonomy" id="3160966"/>
    <lineage>
        <taxon>Bacteria</taxon>
        <taxon>Bacillati</taxon>
        <taxon>Actinomycetota</taxon>
        <taxon>Actinomycetes</taxon>
        <taxon>Propionibacteriales</taxon>
        <taxon>Kribbellaceae</taxon>
        <taxon>Kribbella</taxon>
    </lineage>
</organism>
<feature type="region of interest" description="Disordered" evidence="1">
    <location>
        <begin position="129"/>
        <end position="224"/>
    </location>
</feature>
<evidence type="ECO:0000256" key="1">
    <source>
        <dbReference type="SAM" id="MobiDB-lite"/>
    </source>
</evidence>
<sequence length="224" mass="24348">MTTYHLIFDDDLRQEMNRLSAEYKRDPNSPSGREYVGVINAMKALQSGREDAYVGKQLGYGPDSHDLRDCAELKVPVVDEFTPGGFPRGPSHRLVYREFDPLPTVQDGRVVPDPTGTPYRHVISFGHRKDDPAATAGERLGRQRGEPARELYGLTGGGRPSVGPQRDGAQTTPVRLPMPPDLMQQAGKILQGSPPAGTAPRPAAAPQANIHRPPGPGTAKSKER</sequence>
<evidence type="ECO:0000313" key="2">
    <source>
        <dbReference type="EMBL" id="XBV24396.1"/>
    </source>
</evidence>
<gene>
    <name evidence="2" type="ORF">ABN611_38295</name>
</gene>
<proteinExistence type="predicted"/>